<feature type="region of interest" description="Disordered" evidence="1">
    <location>
        <begin position="362"/>
        <end position="381"/>
    </location>
</feature>
<evidence type="ECO:0000313" key="3">
    <source>
        <dbReference type="Proteomes" id="UP000179807"/>
    </source>
</evidence>
<dbReference type="AlphaFoldDB" id="A0A1J4JVG2"/>
<organism evidence="2 3">
    <name type="scientific">Tritrichomonas foetus</name>
    <dbReference type="NCBI Taxonomy" id="1144522"/>
    <lineage>
        <taxon>Eukaryota</taxon>
        <taxon>Metamonada</taxon>
        <taxon>Parabasalia</taxon>
        <taxon>Tritrichomonadida</taxon>
        <taxon>Tritrichomonadidae</taxon>
        <taxon>Tritrichomonas</taxon>
    </lineage>
</organism>
<proteinExistence type="predicted"/>
<dbReference type="GeneID" id="94842726"/>
<comment type="caution">
    <text evidence="2">The sequence shown here is derived from an EMBL/GenBank/DDBJ whole genome shotgun (WGS) entry which is preliminary data.</text>
</comment>
<keyword evidence="3" id="KW-1185">Reference proteome</keyword>
<dbReference type="Proteomes" id="UP000179807">
    <property type="component" value="Unassembled WGS sequence"/>
</dbReference>
<dbReference type="OrthoDB" id="10602756at2759"/>
<protein>
    <submittedName>
        <fullName evidence="2">Uncharacterized protein</fullName>
    </submittedName>
</protein>
<gene>
    <name evidence="2" type="ORF">TRFO_31605</name>
</gene>
<dbReference type="VEuPathDB" id="TrichDB:TRFO_31605"/>
<sequence>MNEIDHQNALCQYIDNLKGLNYTSAKQLINDICQIKMSRKDNSFWTLLYILFGDIEEEEQSQLIVSWFNKITQHHLPKNIHPFLRHLFTNQKKEACHYTNEIFPYLSLIFASPSKNPTEAKNVPSFLQDQNYEYGNDSINGSSIWAMIMGDIKPLQKYNISWQLLFALHFWYSVGEADLKTAFQTFSLVDQSPKLMEETKNDPIYLLLRLCSESSATVKSAANVKVKANVADVAIVTDISSLLPPLDCLFFMRICQALELYPYQDDAMDAANKVAVYQLMRMGRVNAAVTLMSDDQFTNDTDSLKLARFAATASRELDDTERHIIQSCEAVTEKEIFRFKGVKARLLMETFHSTQPIQKFTQQNNDNSNIHDDDDDANANNSFQNVQLKDEEKQFQQSCFYFGLNSINNNTWQQNINSNKRNAEEFDESECSLEYAARVTDLFLHAAEFPEYEIQYLTEANYQAYDVYLKKAMKLGKGIDRIFDWAPTFKKRLDEMDSYDFLQTTVIIEALKAAENGETIDPSLLSDISEDIMNPFRHCFRFRHFVASRLLNQPNGFKLFSIADPTPKDKLLELIPKAFRDDE</sequence>
<evidence type="ECO:0000313" key="2">
    <source>
        <dbReference type="EMBL" id="OHT01516.1"/>
    </source>
</evidence>
<dbReference type="RefSeq" id="XP_068354652.1">
    <property type="nucleotide sequence ID" value="XM_068508022.1"/>
</dbReference>
<dbReference type="EMBL" id="MLAK01000907">
    <property type="protein sequence ID" value="OHT01516.1"/>
    <property type="molecule type" value="Genomic_DNA"/>
</dbReference>
<reference evidence="2" key="1">
    <citation type="submission" date="2016-10" db="EMBL/GenBank/DDBJ databases">
        <authorList>
            <person name="Benchimol M."/>
            <person name="Almeida L.G."/>
            <person name="Vasconcelos A.T."/>
            <person name="Perreira-Neves A."/>
            <person name="Rosa I.A."/>
            <person name="Tasca T."/>
            <person name="Bogo M.R."/>
            <person name="de Souza W."/>
        </authorList>
    </citation>
    <scope>NUCLEOTIDE SEQUENCE [LARGE SCALE GENOMIC DNA]</scope>
    <source>
        <strain evidence="2">K</strain>
    </source>
</reference>
<evidence type="ECO:0000256" key="1">
    <source>
        <dbReference type="SAM" id="MobiDB-lite"/>
    </source>
</evidence>
<name>A0A1J4JVG2_9EUKA</name>
<accession>A0A1J4JVG2</accession>